<sequence length="139" mass="15883">LFVAEIDEELTKLNNGDYPTDDKYKHEVLAPKVIENVLARDEILFFTNTDYFTVDNLKAARTKGFKIVLLSLNLNDLIKRNETRVKEEGYSDLSQWLEGMVEYQTKIEKLGLVDIILDASLSTEKIASKLLEIGKRTDA</sequence>
<organism evidence="1 2">
    <name type="scientific">Candidatus Roizmanbacteria bacterium CG11_big_fil_rev_8_21_14_0_20_36_8</name>
    <dbReference type="NCBI Taxonomy" id="1974856"/>
    <lineage>
        <taxon>Bacteria</taxon>
        <taxon>Candidatus Roizmaniibacteriota</taxon>
    </lineage>
</organism>
<protein>
    <submittedName>
        <fullName evidence="1">Uncharacterized protein</fullName>
    </submittedName>
</protein>
<evidence type="ECO:0000313" key="1">
    <source>
        <dbReference type="EMBL" id="PIQ73151.1"/>
    </source>
</evidence>
<dbReference type="AlphaFoldDB" id="A0A2M6IT90"/>
<dbReference type="EMBL" id="PCVM01000096">
    <property type="protein sequence ID" value="PIQ73151.1"/>
    <property type="molecule type" value="Genomic_DNA"/>
</dbReference>
<accession>A0A2M6IT90</accession>
<reference evidence="1 2" key="1">
    <citation type="submission" date="2017-09" db="EMBL/GenBank/DDBJ databases">
        <title>Depth-based differentiation of microbial function through sediment-hosted aquifers and enrichment of novel symbionts in the deep terrestrial subsurface.</title>
        <authorList>
            <person name="Probst A.J."/>
            <person name="Ladd B."/>
            <person name="Jarett J.K."/>
            <person name="Geller-Mcgrath D.E."/>
            <person name="Sieber C.M."/>
            <person name="Emerson J.B."/>
            <person name="Anantharaman K."/>
            <person name="Thomas B.C."/>
            <person name="Malmstrom R."/>
            <person name="Stieglmeier M."/>
            <person name="Klingl A."/>
            <person name="Woyke T."/>
            <person name="Ryan C.M."/>
            <person name="Banfield J.F."/>
        </authorList>
    </citation>
    <scope>NUCLEOTIDE SEQUENCE [LARGE SCALE GENOMIC DNA]</scope>
    <source>
        <strain evidence="1">CG11_big_fil_rev_8_21_14_0_20_36_8</strain>
    </source>
</reference>
<gene>
    <name evidence="1" type="ORF">COV58_04015</name>
</gene>
<proteinExistence type="predicted"/>
<feature type="non-terminal residue" evidence="1">
    <location>
        <position position="1"/>
    </location>
</feature>
<comment type="caution">
    <text evidence="1">The sequence shown here is derived from an EMBL/GenBank/DDBJ whole genome shotgun (WGS) entry which is preliminary data.</text>
</comment>
<evidence type="ECO:0000313" key="2">
    <source>
        <dbReference type="Proteomes" id="UP000231056"/>
    </source>
</evidence>
<name>A0A2M6IT90_9BACT</name>
<dbReference type="Proteomes" id="UP000231056">
    <property type="component" value="Unassembled WGS sequence"/>
</dbReference>